<reference evidence="2 3" key="1">
    <citation type="submission" date="2020-08" db="EMBL/GenBank/DDBJ databases">
        <title>Above-ground endophytic microbial communities from plants in different locations in the United States.</title>
        <authorList>
            <person name="Frank C."/>
        </authorList>
    </citation>
    <scope>NUCLEOTIDE SEQUENCE [LARGE SCALE GENOMIC DNA]</scope>
    <source>
        <strain evidence="2 3">WP4_2_2</strain>
    </source>
</reference>
<dbReference type="InterPro" id="IPR051347">
    <property type="entry name" value="Circadian_clock_KaiC-rel"/>
</dbReference>
<organism evidence="2 3">
    <name type="scientific">Paraburkholderia bannensis</name>
    <dbReference type="NCBI Taxonomy" id="765414"/>
    <lineage>
        <taxon>Bacteria</taxon>
        <taxon>Pseudomonadati</taxon>
        <taxon>Pseudomonadota</taxon>
        <taxon>Betaproteobacteria</taxon>
        <taxon>Burkholderiales</taxon>
        <taxon>Burkholderiaceae</taxon>
        <taxon>Paraburkholderia</taxon>
    </lineage>
</organism>
<comment type="caution">
    <text evidence="2">The sequence shown here is derived from an EMBL/GenBank/DDBJ whole genome shotgun (WGS) entry which is preliminary data.</text>
</comment>
<feature type="domain" description="KaiC" evidence="1">
    <location>
        <begin position="275"/>
        <end position="509"/>
    </location>
</feature>
<dbReference type="PANTHER" id="PTHR42926">
    <property type="match status" value="1"/>
</dbReference>
<dbReference type="InterPro" id="IPR027417">
    <property type="entry name" value="P-loop_NTPase"/>
</dbReference>
<dbReference type="PANTHER" id="PTHR42926:SF1">
    <property type="entry name" value="CIRCADIAN CLOCK OSCILLATOR PROTEIN KAIC 1"/>
    <property type="match status" value="1"/>
</dbReference>
<dbReference type="AlphaFoldDB" id="A0A7W9TY06"/>
<dbReference type="GO" id="GO:0005524">
    <property type="term" value="F:ATP binding"/>
    <property type="evidence" value="ECO:0007669"/>
    <property type="project" value="InterPro"/>
</dbReference>
<evidence type="ECO:0000313" key="3">
    <source>
        <dbReference type="Proteomes" id="UP000571554"/>
    </source>
</evidence>
<evidence type="ECO:0000313" key="2">
    <source>
        <dbReference type="EMBL" id="MBB6103503.1"/>
    </source>
</evidence>
<proteinExistence type="predicted"/>
<accession>A0A7W9TY06</accession>
<dbReference type="Pfam" id="PF06745">
    <property type="entry name" value="ATPase"/>
    <property type="match status" value="2"/>
</dbReference>
<dbReference type="RefSeq" id="WP_260175246.1">
    <property type="nucleotide sequence ID" value="NZ_JACHBW010000009.1"/>
</dbReference>
<feature type="domain" description="KaiC" evidence="1">
    <location>
        <begin position="40"/>
        <end position="269"/>
    </location>
</feature>
<evidence type="ECO:0000259" key="1">
    <source>
        <dbReference type="PROSITE" id="PS51146"/>
    </source>
</evidence>
<name>A0A7W9TY06_9BURK</name>
<keyword evidence="3" id="KW-1185">Reference proteome</keyword>
<dbReference type="Gene3D" id="3.40.50.300">
    <property type="entry name" value="P-loop containing nucleotide triphosphate hydrolases"/>
    <property type="match status" value="2"/>
</dbReference>
<dbReference type="InterPro" id="IPR010624">
    <property type="entry name" value="KaiC_dom"/>
</dbReference>
<dbReference type="Proteomes" id="UP000571554">
    <property type="component" value="Unassembled WGS sequence"/>
</dbReference>
<protein>
    <submittedName>
        <fullName evidence="2">Circadian clock protein KaiC</fullName>
    </submittedName>
</protein>
<dbReference type="PROSITE" id="PS51146">
    <property type="entry name" value="KAIC"/>
    <property type="match status" value="2"/>
</dbReference>
<gene>
    <name evidence="2" type="ORF">F4827_003358</name>
</gene>
<dbReference type="InterPro" id="IPR003593">
    <property type="entry name" value="AAA+_ATPase"/>
</dbReference>
<dbReference type="InterPro" id="IPR014774">
    <property type="entry name" value="KaiC-like_dom"/>
</dbReference>
<dbReference type="SUPFAM" id="SSF52540">
    <property type="entry name" value="P-loop containing nucleoside triphosphate hydrolases"/>
    <property type="match status" value="2"/>
</dbReference>
<sequence length="509" mass="55006">MDWMAASFSDSLIVRIDCARSRRDFRQSLLETLSMRHKQKRLKSDVPGLDPVLGGGLIEGAAYIVQGRPGAGKTILANQIAFAQARQGGRVLYVTLLAESHDRLFQSLSMLTFYDAEMVGREMTYLSLLRTLRTDGLGALVELLRREIARRGTTMLVLDGLLIAQESAYSSLDVKAFVAELQGHASFSACTVLFLTSGRIDESSPEHTMVDGVLQLEEELSGSRTVRRLRVSKSRGSASLGGLHYYQIHDSGITVFPRLESFYGRPVGEDHAPQNRISSGLEELDLRIKGGLPVNSATAVVGPGGSGKTSFGLNFLRLATPEAPGLHFGFYETPARLASKARALGINLDALVASGAVTVLWNPLTENVIDSLAYQLLDAVQARGVRRLVIDGLAGFERASADAFRITEFLAALTNQLRVMDVTIVCTWEMKELSASSLNAATPAALSLFDNVIGMQLEEAEDALYQGMKVVKIRDSAFAPAITKLIMPDTIHGSHIGDPGPVATGKPTS</sequence>
<dbReference type="EMBL" id="JACHBW010000009">
    <property type="protein sequence ID" value="MBB6103503.1"/>
    <property type="molecule type" value="Genomic_DNA"/>
</dbReference>
<dbReference type="SMART" id="SM00382">
    <property type="entry name" value="AAA"/>
    <property type="match status" value="2"/>
</dbReference>